<feature type="transmembrane region" description="Helical" evidence="1">
    <location>
        <begin position="79"/>
        <end position="98"/>
    </location>
</feature>
<dbReference type="RefSeq" id="WP_092565865.1">
    <property type="nucleotide sequence ID" value="NZ_FNQV01000016.1"/>
</dbReference>
<keyword evidence="3" id="KW-1185">Reference proteome</keyword>
<dbReference type="Proteomes" id="UP000199288">
    <property type="component" value="Unassembled WGS sequence"/>
</dbReference>
<evidence type="ECO:0000313" key="2">
    <source>
        <dbReference type="EMBL" id="SEA70805.1"/>
    </source>
</evidence>
<keyword evidence="1" id="KW-0812">Transmembrane</keyword>
<proteinExistence type="predicted"/>
<keyword evidence="1" id="KW-0472">Membrane</keyword>
<dbReference type="OrthoDB" id="3388334at2"/>
<protein>
    <submittedName>
        <fullName evidence="2">Uncharacterized protein</fullName>
    </submittedName>
</protein>
<accession>A0A1H4DDG0</accession>
<feature type="transmembrane region" description="Helical" evidence="1">
    <location>
        <begin position="118"/>
        <end position="142"/>
    </location>
</feature>
<dbReference type="EMBL" id="FNQV01000016">
    <property type="protein sequence ID" value="SEA70805.1"/>
    <property type="molecule type" value="Genomic_DNA"/>
</dbReference>
<reference evidence="3" key="1">
    <citation type="submission" date="2016-10" db="EMBL/GenBank/DDBJ databases">
        <authorList>
            <person name="Varghese N."/>
            <person name="Submissions S."/>
        </authorList>
    </citation>
    <scope>NUCLEOTIDE SEQUENCE [LARGE SCALE GENOMIC DNA]</scope>
    <source>
        <strain evidence="3">KPR-1</strain>
    </source>
</reference>
<organism evidence="2 3">
    <name type="scientific">Bowdeniella nasicola</name>
    <dbReference type="NCBI Taxonomy" id="208480"/>
    <lineage>
        <taxon>Bacteria</taxon>
        <taxon>Bacillati</taxon>
        <taxon>Actinomycetota</taxon>
        <taxon>Actinomycetes</taxon>
        <taxon>Actinomycetales</taxon>
        <taxon>Actinomycetaceae</taxon>
        <taxon>Bowdeniella</taxon>
    </lineage>
</organism>
<feature type="transmembrane region" description="Helical" evidence="1">
    <location>
        <begin position="16"/>
        <end position="38"/>
    </location>
</feature>
<name>A0A1H4DDG0_9ACTO</name>
<gene>
    <name evidence="2" type="ORF">SAMN02910418_02213</name>
</gene>
<evidence type="ECO:0000256" key="1">
    <source>
        <dbReference type="SAM" id="Phobius"/>
    </source>
</evidence>
<evidence type="ECO:0000313" key="3">
    <source>
        <dbReference type="Proteomes" id="UP000199288"/>
    </source>
</evidence>
<dbReference type="AlphaFoldDB" id="A0A1H4DDG0"/>
<sequence length="144" mass="15511">MDPYQFVFSPGLPQRLVLIAIFVVASAVLGWIITAAILRIAKVRRPLREPDKVPVIEAEVPPVEVMRGGALIGVLERTLVTGVVMLGQLSLVAVILAIKGLGRYPELKSTPEASERFIIGTLTSVAVALLAGYLGHVALLYITW</sequence>
<keyword evidence="1" id="KW-1133">Transmembrane helix</keyword>